<dbReference type="Proteomes" id="UP000001225">
    <property type="component" value="Chromosome"/>
</dbReference>
<dbReference type="NCBIfam" id="TIGR02428">
    <property type="entry name" value="pcaJ_scoB_fam"/>
    <property type="match status" value="1"/>
</dbReference>
<dbReference type="InterPro" id="IPR037171">
    <property type="entry name" value="NagB/RpiA_transferase-like"/>
</dbReference>
<comment type="similarity">
    <text evidence="1">Belongs to the 3-oxoacid CoA-transferase subunit B family.</text>
</comment>
<dbReference type="EMBL" id="AM902716">
    <property type="protein sequence ID" value="CAP40708.1"/>
    <property type="molecule type" value="Genomic_DNA"/>
</dbReference>
<organism evidence="3 4">
    <name type="scientific">Bordetella petrii (strain ATCC BAA-461 / DSM 12804 / CCUG 43448 / CIP 107267 / Se-1111R)</name>
    <dbReference type="NCBI Taxonomy" id="340100"/>
    <lineage>
        <taxon>Bacteria</taxon>
        <taxon>Pseudomonadati</taxon>
        <taxon>Pseudomonadota</taxon>
        <taxon>Betaproteobacteria</taxon>
        <taxon>Burkholderiales</taxon>
        <taxon>Alcaligenaceae</taxon>
        <taxon>Bordetella</taxon>
    </lineage>
</organism>
<dbReference type="InterPro" id="IPR012791">
    <property type="entry name" value="3-oxoacid_CoA-transf_B"/>
</dbReference>
<dbReference type="AlphaFoldDB" id="A9HYA4"/>
<sequence>MSAKLSRQDIARVAADDIPDGACVNLGIGLPTLIADYVPEGRELMLQSEQGLLGLGPAPAPGEEDYDVINAGKFPVTLLPGASVFSHSESFLMIRGGHIQIACLGAFQVAANGDLANWTVDAPNQIPGVGGAMDLAAGAEKVWVLMEHCTKDGQPRILEQCTYPLTAPHCVDRIYTDLAVIDVTDTGLVVRRLAPGWTLPALQALTGAALTLAPDWSVYGQSATQGE</sequence>
<dbReference type="PANTHER" id="PTHR13707:SF60">
    <property type="entry name" value="ACETATE COA-TRANSFERASE SUBUNIT ALPHA"/>
    <property type="match status" value="1"/>
</dbReference>
<dbReference type="Pfam" id="PF01144">
    <property type="entry name" value="CoA_trans"/>
    <property type="match status" value="1"/>
</dbReference>
<dbReference type="eggNOG" id="COG2057">
    <property type="taxonomic scope" value="Bacteria"/>
</dbReference>
<evidence type="ECO:0000256" key="2">
    <source>
        <dbReference type="ARBA" id="ARBA00022679"/>
    </source>
</evidence>
<gene>
    <name evidence="3" type="primary">pcaJ3</name>
    <name evidence="3" type="ordered locus">Bpet0376</name>
</gene>
<dbReference type="PANTHER" id="PTHR13707">
    <property type="entry name" value="KETOACID-COENZYME A TRANSFERASE"/>
    <property type="match status" value="1"/>
</dbReference>
<name>A9HYA4_BORPD</name>
<proteinExistence type="inferred from homology"/>
<evidence type="ECO:0000256" key="1">
    <source>
        <dbReference type="ARBA" id="ARBA00007047"/>
    </source>
</evidence>
<dbReference type="SMART" id="SM00882">
    <property type="entry name" value="CoA_trans"/>
    <property type="match status" value="1"/>
</dbReference>
<dbReference type="Gene3D" id="3.40.1080.10">
    <property type="entry name" value="Glutaconate Coenzyme A-transferase"/>
    <property type="match status" value="1"/>
</dbReference>
<evidence type="ECO:0000313" key="4">
    <source>
        <dbReference type="Proteomes" id="UP000001225"/>
    </source>
</evidence>
<protein>
    <submittedName>
        <fullName evidence="3">3-oxoadipate CoA-transferase subunit B</fullName>
        <ecNumber evidence="3">2.8.3.6</ecNumber>
    </submittedName>
</protein>
<dbReference type="KEGG" id="bpt:Bpet0376"/>
<dbReference type="SUPFAM" id="SSF100950">
    <property type="entry name" value="NagB/RpiA/CoA transferase-like"/>
    <property type="match status" value="1"/>
</dbReference>
<keyword evidence="4" id="KW-1185">Reference proteome</keyword>
<evidence type="ECO:0000313" key="3">
    <source>
        <dbReference type="EMBL" id="CAP40708.1"/>
    </source>
</evidence>
<dbReference type="InterPro" id="IPR004165">
    <property type="entry name" value="CoA_trans_fam_I"/>
</dbReference>
<dbReference type="STRING" id="94624.Bpet0376"/>
<accession>A9HYA4</accession>
<dbReference type="GO" id="GO:0047569">
    <property type="term" value="F:3-oxoadipate CoA-transferase activity"/>
    <property type="evidence" value="ECO:0007669"/>
    <property type="project" value="UniProtKB-EC"/>
</dbReference>
<reference evidence="3 4" key="1">
    <citation type="journal article" date="2008" name="BMC Genomics">
        <title>The missing link: Bordetella petrii is endowed with both the metabolic versatility of environmental bacteria and virulence traits of pathogenic Bordetellae.</title>
        <authorList>
            <person name="Gross R."/>
            <person name="Guzman C.A."/>
            <person name="Sebaihia M."/>
            <person name="Martins Dos Santos V.A."/>
            <person name="Pieper D.H."/>
            <person name="Koebnik R."/>
            <person name="Lechner M."/>
            <person name="Bartels D."/>
            <person name="Buhrmester J."/>
            <person name="Choudhuri J.V."/>
            <person name="Ebensen T."/>
            <person name="Gaigalat L."/>
            <person name="Herrmann S."/>
            <person name="Khachane A.N."/>
            <person name="Larisch C."/>
            <person name="Link S."/>
            <person name="Linke B."/>
            <person name="Meyer F."/>
            <person name="Mormann S."/>
            <person name="Nakunst D."/>
            <person name="Rueckert C."/>
            <person name="Schneiker-Bekel S."/>
            <person name="Schulze K."/>
            <person name="Vorhoelter F.J."/>
            <person name="Yevsa T."/>
            <person name="Engle J.T."/>
            <person name="Goldman W.E."/>
            <person name="Puehler A."/>
            <person name="Goebel U.B."/>
            <person name="Goesmann A."/>
            <person name="Bloecker H."/>
            <person name="Kaiser O."/>
            <person name="Martinez-Arias R."/>
        </authorList>
    </citation>
    <scope>NUCLEOTIDE SEQUENCE [LARGE SCALE GENOMIC DNA]</scope>
    <source>
        <strain evidence="4">ATCC BAA-461 / DSM 12804 / CCUG 43448 / CIP 107267 / Se-1111R</strain>
    </source>
</reference>
<dbReference type="EC" id="2.8.3.6" evidence="3"/>
<keyword evidence="2 3" id="KW-0808">Transferase</keyword>